<dbReference type="PROSITE" id="PS00383">
    <property type="entry name" value="TYR_PHOSPHATASE_1"/>
    <property type="match status" value="1"/>
</dbReference>
<dbReference type="GO" id="GO:0004725">
    <property type="term" value="F:protein tyrosine phosphatase activity"/>
    <property type="evidence" value="ECO:0007669"/>
    <property type="project" value="UniProtKB-EC"/>
</dbReference>
<feature type="domain" description="Tyrosine-protein phosphatase" evidence="6">
    <location>
        <begin position="40"/>
        <end position="183"/>
    </location>
</feature>
<dbReference type="SMART" id="SM00195">
    <property type="entry name" value="DSPc"/>
    <property type="match status" value="1"/>
</dbReference>
<dbReference type="InterPro" id="IPR020422">
    <property type="entry name" value="TYR_PHOSPHATASE_DUAL_dom"/>
</dbReference>
<dbReference type="SUPFAM" id="SSF52799">
    <property type="entry name" value="(Phosphotyrosine protein) phosphatases II"/>
    <property type="match status" value="1"/>
</dbReference>
<evidence type="ECO:0000256" key="2">
    <source>
        <dbReference type="ARBA" id="ARBA00013064"/>
    </source>
</evidence>
<dbReference type="PANTHER" id="PTHR10159:SF519">
    <property type="entry name" value="DUAL SPECIFICITY PROTEIN PHOSPHATASE MPK3"/>
    <property type="match status" value="1"/>
</dbReference>
<keyword evidence="9" id="KW-1185">Reference proteome</keyword>
<dbReference type="EC" id="3.1.3.48" evidence="2"/>
<dbReference type="AlphaFoldDB" id="A0A165G133"/>
<evidence type="ECO:0000256" key="4">
    <source>
        <dbReference type="ARBA" id="ARBA00022912"/>
    </source>
</evidence>
<feature type="compositionally biased region" description="Polar residues" evidence="5">
    <location>
        <begin position="24"/>
        <end position="38"/>
    </location>
</feature>
<dbReference type="PANTHER" id="PTHR10159">
    <property type="entry name" value="DUAL SPECIFICITY PROTEIN PHOSPHATASE"/>
    <property type="match status" value="1"/>
</dbReference>
<dbReference type="InParanoid" id="A0A165G133"/>
<dbReference type="STRING" id="1314785.A0A165G133"/>
<feature type="compositionally biased region" description="Low complexity" evidence="5">
    <location>
        <begin position="1"/>
        <end position="23"/>
    </location>
</feature>
<reference evidence="8 9" key="1">
    <citation type="journal article" date="2016" name="Mol. Biol. Evol.">
        <title>Comparative Genomics of Early-Diverging Mushroom-Forming Fungi Provides Insights into the Origins of Lignocellulose Decay Capabilities.</title>
        <authorList>
            <person name="Nagy L.G."/>
            <person name="Riley R."/>
            <person name="Tritt A."/>
            <person name="Adam C."/>
            <person name="Daum C."/>
            <person name="Floudas D."/>
            <person name="Sun H."/>
            <person name="Yadav J.S."/>
            <person name="Pangilinan J."/>
            <person name="Larsson K.H."/>
            <person name="Matsuura K."/>
            <person name="Barry K."/>
            <person name="Labutti K."/>
            <person name="Kuo R."/>
            <person name="Ohm R.A."/>
            <person name="Bhattacharya S.S."/>
            <person name="Shirouzu T."/>
            <person name="Yoshinaga Y."/>
            <person name="Martin F.M."/>
            <person name="Grigoriev I.V."/>
            <person name="Hibbett D.S."/>
        </authorList>
    </citation>
    <scope>NUCLEOTIDE SEQUENCE [LARGE SCALE GENOMIC DNA]</scope>
    <source>
        <strain evidence="8 9">93-53</strain>
    </source>
</reference>
<organism evidence="8 9">
    <name type="scientific">Laetiporus sulphureus 93-53</name>
    <dbReference type="NCBI Taxonomy" id="1314785"/>
    <lineage>
        <taxon>Eukaryota</taxon>
        <taxon>Fungi</taxon>
        <taxon>Dikarya</taxon>
        <taxon>Basidiomycota</taxon>
        <taxon>Agaricomycotina</taxon>
        <taxon>Agaricomycetes</taxon>
        <taxon>Polyporales</taxon>
        <taxon>Laetiporus</taxon>
    </lineage>
</organism>
<dbReference type="InterPro" id="IPR000387">
    <property type="entry name" value="Tyr_Pase_dom"/>
</dbReference>
<feature type="domain" description="Tyrosine specific protein phosphatases" evidence="7">
    <location>
        <begin position="102"/>
        <end position="178"/>
    </location>
</feature>
<dbReference type="PRINTS" id="PR01908">
    <property type="entry name" value="ADSPHPHTASE"/>
</dbReference>
<evidence type="ECO:0000256" key="3">
    <source>
        <dbReference type="ARBA" id="ARBA00022801"/>
    </source>
</evidence>
<dbReference type="EMBL" id="KV427611">
    <property type="protein sequence ID" value="KZT09688.1"/>
    <property type="molecule type" value="Genomic_DNA"/>
</dbReference>
<dbReference type="CDD" id="cd14498">
    <property type="entry name" value="DSP"/>
    <property type="match status" value="1"/>
</dbReference>
<dbReference type="GO" id="GO:0043409">
    <property type="term" value="P:negative regulation of MAPK cascade"/>
    <property type="evidence" value="ECO:0007669"/>
    <property type="project" value="TreeGrafter"/>
</dbReference>
<accession>A0A165G133</accession>
<dbReference type="GO" id="GO:0005737">
    <property type="term" value="C:cytoplasm"/>
    <property type="evidence" value="ECO:0007669"/>
    <property type="project" value="TreeGrafter"/>
</dbReference>
<proteinExistence type="inferred from homology"/>
<dbReference type="InterPro" id="IPR016130">
    <property type="entry name" value="Tyr_Pase_AS"/>
</dbReference>
<keyword evidence="3" id="KW-0378">Hydrolase</keyword>
<dbReference type="InterPro" id="IPR000340">
    <property type="entry name" value="Dual-sp_phosphatase_cat-dom"/>
</dbReference>
<dbReference type="RefSeq" id="XP_040767428.1">
    <property type="nucleotide sequence ID" value="XM_040908248.1"/>
</dbReference>
<evidence type="ECO:0000259" key="6">
    <source>
        <dbReference type="PROSITE" id="PS50054"/>
    </source>
</evidence>
<evidence type="ECO:0000256" key="1">
    <source>
        <dbReference type="ARBA" id="ARBA00008601"/>
    </source>
</evidence>
<sequence>MISLSMPPSVLLSPVTPSPNSSSWHTARTGLSPTPQQPCTPTEIVPRLYISDLASAESAASLRAHGITHVLSAMCGRVILPPDVPIKQLQLPLQDSPFAELAEFLPTSTAFVANALRDPNARVLVHCVQGVSRSSSVVCAYLIAEYGWTPDRALQFLLSKYSQAEPNPGFIMQLNEYARSLQGSVQ</sequence>
<name>A0A165G133_9APHY</name>
<keyword evidence="4" id="KW-0904">Protein phosphatase</keyword>
<evidence type="ECO:0000313" key="9">
    <source>
        <dbReference type="Proteomes" id="UP000076871"/>
    </source>
</evidence>
<dbReference type="OrthoDB" id="10252009at2759"/>
<dbReference type="Proteomes" id="UP000076871">
    <property type="component" value="Unassembled WGS sequence"/>
</dbReference>
<feature type="region of interest" description="Disordered" evidence="5">
    <location>
        <begin position="1"/>
        <end position="38"/>
    </location>
</feature>
<evidence type="ECO:0000259" key="7">
    <source>
        <dbReference type="PROSITE" id="PS50056"/>
    </source>
</evidence>
<dbReference type="Pfam" id="PF00782">
    <property type="entry name" value="DSPc"/>
    <property type="match status" value="1"/>
</dbReference>
<dbReference type="GeneID" id="63825277"/>
<dbReference type="Gene3D" id="3.90.190.10">
    <property type="entry name" value="Protein tyrosine phosphatase superfamily"/>
    <property type="match status" value="1"/>
</dbReference>
<dbReference type="PROSITE" id="PS50056">
    <property type="entry name" value="TYR_PHOSPHATASE_2"/>
    <property type="match status" value="1"/>
</dbReference>
<evidence type="ECO:0000313" key="8">
    <source>
        <dbReference type="EMBL" id="KZT09688.1"/>
    </source>
</evidence>
<comment type="similarity">
    <text evidence="1">Belongs to the protein-tyrosine phosphatase family. Non-receptor class dual specificity subfamily.</text>
</comment>
<protein>
    <recommendedName>
        <fullName evidence="2">protein-tyrosine-phosphatase</fullName>
        <ecNumber evidence="2">3.1.3.48</ecNumber>
    </recommendedName>
</protein>
<evidence type="ECO:0000256" key="5">
    <source>
        <dbReference type="SAM" id="MobiDB-lite"/>
    </source>
</evidence>
<gene>
    <name evidence="8" type="ORF">LAESUDRAFT_722653</name>
</gene>
<dbReference type="PROSITE" id="PS50054">
    <property type="entry name" value="TYR_PHOSPHATASE_DUAL"/>
    <property type="match status" value="1"/>
</dbReference>
<dbReference type="InterPro" id="IPR029021">
    <property type="entry name" value="Prot-tyrosine_phosphatase-like"/>
</dbReference>